<dbReference type="InterPro" id="IPR011583">
    <property type="entry name" value="Chitinase_II/V-like_cat"/>
</dbReference>
<name>A0AAW0REF4_9PEZI</name>
<dbReference type="GO" id="GO:0008843">
    <property type="term" value="F:endochitinase activity"/>
    <property type="evidence" value="ECO:0007669"/>
    <property type="project" value="UniProtKB-EC"/>
</dbReference>
<dbReference type="PANTHER" id="PTHR11177">
    <property type="entry name" value="CHITINASE"/>
    <property type="match status" value="1"/>
</dbReference>
<evidence type="ECO:0000313" key="6">
    <source>
        <dbReference type="Proteomes" id="UP001392437"/>
    </source>
</evidence>
<keyword evidence="6" id="KW-1185">Reference proteome</keyword>
<comment type="caution">
    <text evidence="5">The sequence shown here is derived from an EMBL/GenBank/DDBJ whole genome shotgun (WGS) entry which is preliminary data.</text>
</comment>
<feature type="domain" description="GH18" evidence="4">
    <location>
        <begin position="10"/>
        <end position="373"/>
    </location>
</feature>
<evidence type="ECO:0000256" key="1">
    <source>
        <dbReference type="ARBA" id="ARBA00008682"/>
    </source>
</evidence>
<dbReference type="PROSITE" id="PS51910">
    <property type="entry name" value="GH18_2"/>
    <property type="match status" value="1"/>
</dbReference>
<dbReference type="SUPFAM" id="SSF54556">
    <property type="entry name" value="Chitinase insertion domain"/>
    <property type="match status" value="1"/>
</dbReference>
<evidence type="ECO:0000313" key="5">
    <source>
        <dbReference type="EMBL" id="KAK8133310.1"/>
    </source>
</evidence>
<evidence type="ECO:0000256" key="2">
    <source>
        <dbReference type="ARBA" id="ARBA00012729"/>
    </source>
</evidence>
<reference evidence="5 6" key="1">
    <citation type="submission" date="2023-01" db="EMBL/GenBank/DDBJ databases">
        <title>Analysis of 21 Apiospora genomes using comparative genomics revels a genus with tremendous synthesis potential of carbohydrate active enzymes and secondary metabolites.</title>
        <authorList>
            <person name="Sorensen T."/>
        </authorList>
    </citation>
    <scope>NUCLEOTIDE SEQUENCE [LARGE SCALE GENOMIC DNA]</scope>
    <source>
        <strain evidence="5 6">CBS 117206</strain>
    </source>
</reference>
<dbReference type="EMBL" id="JAQQWP010000001">
    <property type="protein sequence ID" value="KAK8133310.1"/>
    <property type="molecule type" value="Genomic_DNA"/>
</dbReference>
<protein>
    <recommendedName>
        <fullName evidence="2">chitinase</fullName>
        <ecNumber evidence="2">3.2.1.14</ecNumber>
    </recommendedName>
</protein>
<organism evidence="5 6">
    <name type="scientific">Apiospora kogelbergensis</name>
    <dbReference type="NCBI Taxonomy" id="1337665"/>
    <lineage>
        <taxon>Eukaryota</taxon>
        <taxon>Fungi</taxon>
        <taxon>Dikarya</taxon>
        <taxon>Ascomycota</taxon>
        <taxon>Pezizomycotina</taxon>
        <taxon>Sordariomycetes</taxon>
        <taxon>Xylariomycetidae</taxon>
        <taxon>Amphisphaeriales</taxon>
        <taxon>Apiosporaceae</taxon>
        <taxon>Apiospora</taxon>
    </lineage>
</organism>
<feature type="region of interest" description="Disordered" evidence="3">
    <location>
        <begin position="218"/>
        <end position="238"/>
    </location>
</feature>
<comment type="similarity">
    <text evidence="1">Belongs to the glycosyl hydrolase 18 family. Chitinase class V subfamily.</text>
</comment>
<dbReference type="InterPro" id="IPR029070">
    <property type="entry name" value="Chitinase_insertion_sf"/>
</dbReference>
<dbReference type="GO" id="GO:0005975">
    <property type="term" value="P:carbohydrate metabolic process"/>
    <property type="evidence" value="ECO:0007669"/>
    <property type="project" value="InterPro"/>
</dbReference>
<dbReference type="AlphaFoldDB" id="A0AAW0REF4"/>
<dbReference type="GO" id="GO:0006032">
    <property type="term" value="P:chitin catabolic process"/>
    <property type="evidence" value="ECO:0007669"/>
    <property type="project" value="TreeGrafter"/>
</dbReference>
<dbReference type="EC" id="3.2.1.14" evidence="2"/>
<evidence type="ECO:0000259" key="4">
    <source>
        <dbReference type="PROSITE" id="PS51910"/>
    </source>
</evidence>
<proteinExistence type="inferred from homology"/>
<dbReference type="InterPro" id="IPR050314">
    <property type="entry name" value="Glycosyl_Hydrlase_18"/>
</dbReference>
<dbReference type="Gene3D" id="3.20.20.80">
    <property type="entry name" value="Glycosidases"/>
    <property type="match status" value="1"/>
</dbReference>
<dbReference type="Proteomes" id="UP001392437">
    <property type="component" value="Unassembled WGS sequence"/>
</dbReference>
<dbReference type="Pfam" id="PF00704">
    <property type="entry name" value="Glyco_hydro_18"/>
    <property type="match status" value="1"/>
</dbReference>
<sequence>MSSSSRKRIATSGVYFTNAVYFPNHKIYSGFTPGMMNYSCISHVFYGFASVAMDGSIFLSDEWADTQAPCDGVQGGLGSLMHLKQAHPHLRVVLSVGGGGGASETFPMVAANALLRDNFARSAKGLVEASGLDGIDIYWEYPSDPQQGADFVALLDAVRQWLPDDQFIVTAALPADRSLLSCIDVHAAAAYLDSVNLMAYDFYGPWTARSGHHAQLYSMSSSSSSSSSSSASAKDDGSPSAAGSIAHLVARGCPASRINLGIPVYGRSFPGVTGPGHRPKGGHGGEDGTGAFEYRHLPRRGAKETTDKRVGAASCVGGDGGFVSYDNPDTVKMKARFCKQKGLGGLFYWTGPADAQDTSRSLVAAGFRALHTS</sequence>
<dbReference type="GO" id="GO:0008061">
    <property type="term" value="F:chitin binding"/>
    <property type="evidence" value="ECO:0007669"/>
    <property type="project" value="InterPro"/>
</dbReference>
<evidence type="ECO:0000256" key="3">
    <source>
        <dbReference type="SAM" id="MobiDB-lite"/>
    </source>
</evidence>
<dbReference type="SUPFAM" id="SSF51445">
    <property type="entry name" value="(Trans)glycosidases"/>
    <property type="match status" value="1"/>
</dbReference>
<dbReference type="InterPro" id="IPR017853">
    <property type="entry name" value="GH"/>
</dbReference>
<accession>A0AAW0REF4</accession>
<gene>
    <name evidence="5" type="ORF">PG999_001483</name>
</gene>
<dbReference type="PANTHER" id="PTHR11177:SF228">
    <property type="entry name" value="CHITINASE"/>
    <property type="match status" value="1"/>
</dbReference>
<dbReference type="GO" id="GO:0005576">
    <property type="term" value="C:extracellular region"/>
    <property type="evidence" value="ECO:0007669"/>
    <property type="project" value="TreeGrafter"/>
</dbReference>
<dbReference type="Gene3D" id="3.10.50.10">
    <property type="match status" value="1"/>
</dbReference>
<dbReference type="SMART" id="SM00636">
    <property type="entry name" value="Glyco_18"/>
    <property type="match status" value="1"/>
</dbReference>
<dbReference type="InterPro" id="IPR001223">
    <property type="entry name" value="Glyco_hydro18_cat"/>
</dbReference>